<name>A0A8X6LLB1_TRICU</name>
<comment type="caution">
    <text evidence="22">The sequence shown here is derived from an EMBL/GenBank/DDBJ whole genome shotgun (WGS) entry which is preliminary data.</text>
</comment>
<dbReference type="Proteomes" id="UP000887116">
    <property type="component" value="Unassembled WGS sequence"/>
</dbReference>
<evidence type="ECO:0000256" key="12">
    <source>
        <dbReference type="ARBA" id="ARBA00044054"/>
    </source>
</evidence>
<dbReference type="NCBIfam" id="TIGR00464">
    <property type="entry name" value="gltX_bact"/>
    <property type="match status" value="1"/>
</dbReference>
<dbReference type="InterPro" id="IPR020058">
    <property type="entry name" value="Glu/Gln-tRNA-synth_Ib_cat-dom"/>
</dbReference>
<evidence type="ECO:0000256" key="3">
    <source>
        <dbReference type="ARBA" id="ARBA00011245"/>
    </source>
</evidence>
<dbReference type="FunFam" id="3.40.50.620:FF:000007">
    <property type="entry name" value="Glutamate--tRNA ligase"/>
    <property type="match status" value="1"/>
</dbReference>
<dbReference type="InterPro" id="IPR033910">
    <property type="entry name" value="GluRS_core"/>
</dbReference>
<evidence type="ECO:0000259" key="20">
    <source>
        <dbReference type="Pfam" id="PF00749"/>
    </source>
</evidence>
<dbReference type="InterPro" id="IPR004527">
    <property type="entry name" value="Glu-tRNA-ligase_bac/mito"/>
</dbReference>
<dbReference type="Pfam" id="PF19269">
    <property type="entry name" value="Anticodon_2"/>
    <property type="match status" value="1"/>
</dbReference>
<evidence type="ECO:0000256" key="13">
    <source>
        <dbReference type="ARBA" id="ARBA00044142"/>
    </source>
</evidence>
<dbReference type="GO" id="GO:0005829">
    <property type="term" value="C:cytosol"/>
    <property type="evidence" value="ECO:0007669"/>
    <property type="project" value="TreeGrafter"/>
</dbReference>
<dbReference type="InterPro" id="IPR045462">
    <property type="entry name" value="aa-tRNA-synth_I_cd-bd"/>
</dbReference>
<comment type="catalytic activity">
    <reaction evidence="17">
        <text>tRNA(Glx) + L-glutamate + ATP = L-glutamyl-tRNA(Glx) + AMP + diphosphate</text>
        <dbReference type="Rhea" id="RHEA:18397"/>
        <dbReference type="Rhea" id="RHEA-COMP:9713"/>
        <dbReference type="Rhea" id="RHEA-COMP:9716"/>
        <dbReference type="ChEBI" id="CHEBI:29985"/>
        <dbReference type="ChEBI" id="CHEBI:30616"/>
        <dbReference type="ChEBI" id="CHEBI:33019"/>
        <dbReference type="ChEBI" id="CHEBI:78442"/>
        <dbReference type="ChEBI" id="CHEBI:78520"/>
        <dbReference type="ChEBI" id="CHEBI:456215"/>
        <dbReference type="EC" id="6.1.1.24"/>
    </reaction>
    <physiologicalReaction direction="left-to-right" evidence="17">
        <dbReference type="Rhea" id="RHEA:18398"/>
    </physiologicalReaction>
</comment>
<dbReference type="InterPro" id="IPR000924">
    <property type="entry name" value="Glu/Gln-tRNA-synth"/>
</dbReference>
<dbReference type="SUPFAM" id="SSF52374">
    <property type="entry name" value="Nucleotidylyl transferase"/>
    <property type="match status" value="1"/>
</dbReference>
<feature type="domain" description="Glutamyl/glutaminyl-tRNA synthetase class Ib catalytic" evidence="20">
    <location>
        <begin position="4"/>
        <end position="322"/>
    </location>
</feature>
<evidence type="ECO:0000256" key="6">
    <source>
        <dbReference type="ARBA" id="ARBA00022598"/>
    </source>
</evidence>
<comment type="catalytic activity">
    <reaction evidence="18">
        <text>tRNA(Gln) + L-glutamate + ATP = L-glutamyl-tRNA(Gln) + AMP + diphosphate</text>
        <dbReference type="Rhea" id="RHEA:64612"/>
        <dbReference type="Rhea" id="RHEA-COMP:9662"/>
        <dbReference type="Rhea" id="RHEA-COMP:9684"/>
        <dbReference type="ChEBI" id="CHEBI:29985"/>
        <dbReference type="ChEBI" id="CHEBI:30616"/>
        <dbReference type="ChEBI" id="CHEBI:33019"/>
        <dbReference type="ChEBI" id="CHEBI:78442"/>
        <dbReference type="ChEBI" id="CHEBI:78520"/>
        <dbReference type="ChEBI" id="CHEBI:456215"/>
    </reaction>
    <physiologicalReaction direction="left-to-right" evidence="18">
        <dbReference type="Rhea" id="RHEA:64613"/>
    </physiologicalReaction>
</comment>
<keyword evidence="23" id="KW-1185">Reference proteome</keyword>
<dbReference type="Pfam" id="PF00749">
    <property type="entry name" value="tRNA-synt_1c"/>
    <property type="match status" value="1"/>
</dbReference>
<evidence type="ECO:0000256" key="17">
    <source>
        <dbReference type="ARBA" id="ARBA00047479"/>
    </source>
</evidence>
<evidence type="ECO:0000256" key="7">
    <source>
        <dbReference type="ARBA" id="ARBA00022741"/>
    </source>
</evidence>
<evidence type="ECO:0000256" key="5">
    <source>
        <dbReference type="ARBA" id="ARBA00022490"/>
    </source>
</evidence>
<dbReference type="PRINTS" id="PR00987">
    <property type="entry name" value="TRNASYNTHGLU"/>
</dbReference>
<dbReference type="HAMAP" id="MF_00022">
    <property type="entry name" value="Glu_tRNA_synth_type1"/>
    <property type="match status" value="1"/>
</dbReference>
<evidence type="ECO:0000256" key="4">
    <source>
        <dbReference type="ARBA" id="ARBA00012835"/>
    </source>
</evidence>
<keyword evidence="7 19" id="KW-0547">Nucleotide-binding</keyword>
<evidence type="ECO:0000259" key="21">
    <source>
        <dbReference type="Pfam" id="PF19269"/>
    </source>
</evidence>
<keyword evidence="6 19" id="KW-0436">Ligase</keyword>
<dbReference type="GO" id="GO:0050561">
    <property type="term" value="F:glutamate-tRNA(Gln) ligase activity"/>
    <property type="evidence" value="ECO:0007669"/>
    <property type="project" value="UniProtKB-EC"/>
</dbReference>
<keyword evidence="10 19" id="KW-0030">Aminoacyl-tRNA synthetase</keyword>
<evidence type="ECO:0000313" key="23">
    <source>
        <dbReference type="Proteomes" id="UP000887116"/>
    </source>
</evidence>
<dbReference type="InterPro" id="IPR008925">
    <property type="entry name" value="aa_tRNA-synth_I_cd-bd_sf"/>
</dbReference>
<evidence type="ECO:0000256" key="9">
    <source>
        <dbReference type="ARBA" id="ARBA00022917"/>
    </source>
</evidence>
<comment type="subunit">
    <text evidence="3">Monomer.</text>
</comment>
<evidence type="ECO:0000256" key="2">
    <source>
        <dbReference type="ARBA" id="ARBA00007894"/>
    </source>
</evidence>
<dbReference type="PROSITE" id="PS00178">
    <property type="entry name" value="AA_TRNA_LIGASE_I"/>
    <property type="match status" value="1"/>
</dbReference>
<dbReference type="AlphaFoldDB" id="A0A8X6LLB1"/>
<evidence type="ECO:0000313" key="22">
    <source>
        <dbReference type="EMBL" id="GFR11604.1"/>
    </source>
</evidence>
<dbReference type="PANTHER" id="PTHR43311">
    <property type="entry name" value="GLUTAMATE--TRNA LIGASE"/>
    <property type="match status" value="1"/>
</dbReference>
<dbReference type="GO" id="GO:0005524">
    <property type="term" value="F:ATP binding"/>
    <property type="evidence" value="ECO:0007669"/>
    <property type="project" value="UniProtKB-KW"/>
</dbReference>
<comment type="catalytic activity">
    <reaction evidence="16">
        <text>tRNA(Glu) + L-glutamate + ATP = L-glutamyl-tRNA(Glu) + AMP + diphosphate</text>
        <dbReference type="Rhea" id="RHEA:23540"/>
        <dbReference type="Rhea" id="RHEA-COMP:9663"/>
        <dbReference type="Rhea" id="RHEA-COMP:9680"/>
        <dbReference type="ChEBI" id="CHEBI:29985"/>
        <dbReference type="ChEBI" id="CHEBI:30616"/>
        <dbReference type="ChEBI" id="CHEBI:33019"/>
        <dbReference type="ChEBI" id="CHEBI:78442"/>
        <dbReference type="ChEBI" id="CHEBI:78520"/>
        <dbReference type="ChEBI" id="CHEBI:456215"/>
        <dbReference type="EC" id="6.1.1.17"/>
    </reaction>
    <physiologicalReaction direction="left-to-right" evidence="16">
        <dbReference type="Rhea" id="RHEA:23541"/>
    </physiologicalReaction>
</comment>
<sequence>MPDVVTRFAPSPTGFLHIGGARTALFNWLYARHHGGRFLLRIEDTDRKRLTQEAIDAIIEGLKWLGVGYDGEIVYQSKRIERHKEVANLLVEKGRAYHCYCPEDEVAEKKAKAREEGKIYKHKCTTKPPSCHPSSRHWDPEENMWSRAGMTSGVRSVIRFKVPDSQEIVIDDKIYGQIKVNSEQLDDIVILRSDNTPTYIFAVVVDDHDAGITDVIRGSDHLTNTFKQLLIYQALDFDIPRFAHVPLIHGEDGNKLSKRHGATSVCDYEKMGILPKVMRNYLLRLGWSHGNDEIISDEQAIEWFNLESIGRSPARLDFKKLEHLNNHYISNMSNEDILTLMLRENTLTDKKKGYLLQGLTELKKRANYLTELLDLAKFYIQDPPLDLSEEACQIVKSNLNIIKLFASFLSKIGDENWNKGFLSSQIKECAKLHDMKISDVYHSLRAPITGVMDAPGIIDIMVILGKDECIRRLQAI</sequence>
<dbReference type="OrthoDB" id="428822at2759"/>
<keyword evidence="5" id="KW-0963">Cytoplasm</keyword>
<accession>A0A8X6LLB1</accession>
<dbReference type="GO" id="GO:0000049">
    <property type="term" value="F:tRNA binding"/>
    <property type="evidence" value="ECO:0007669"/>
    <property type="project" value="InterPro"/>
</dbReference>
<dbReference type="Gene3D" id="3.40.50.620">
    <property type="entry name" value="HUPs"/>
    <property type="match status" value="1"/>
</dbReference>
<dbReference type="InterPro" id="IPR001412">
    <property type="entry name" value="aa-tRNA-synth_I_CS"/>
</dbReference>
<comment type="similarity">
    <text evidence="2">Belongs to the class-I aminoacyl-tRNA synthetase family. Glutamate--tRNA ligase type 1 subfamily.</text>
</comment>
<evidence type="ECO:0000256" key="1">
    <source>
        <dbReference type="ARBA" id="ARBA00004496"/>
    </source>
</evidence>
<comment type="subcellular location">
    <subcellularLocation>
        <location evidence="1">Cytoplasm</location>
    </subcellularLocation>
</comment>
<dbReference type="EMBL" id="BMAO01016853">
    <property type="protein sequence ID" value="GFR11604.1"/>
    <property type="molecule type" value="Genomic_DNA"/>
</dbReference>
<dbReference type="PANTHER" id="PTHR43311:SF2">
    <property type="entry name" value="GLUTAMATE--TRNA LIGASE, MITOCHONDRIAL-RELATED"/>
    <property type="match status" value="1"/>
</dbReference>
<evidence type="ECO:0000256" key="18">
    <source>
        <dbReference type="ARBA" id="ARBA00047689"/>
    </source>
</evidence>
<evidence type="ECO:0000256" key="11">
    <source>
        <dbReference type="ARBA" id="ARBA00030865"/>
    </source>
</evidence>
<keyword evidence="8 19" id="KW-0067">ATP-binding</keyword>
<dbReference type="CDD" id="cd00808">
    <property type="entry name" value="GluRS_core"/>
    <property type="match status" value="1"/>
</dbReference>
<dbReference type="GO" id="GO:0004818">
    <property type="term" value="F:glutamate-tRNA ligase activity"/>
    <property type="evidence" value="ECO:0007669"/>
    <property type="project" value="UniProtKB-EC"/>
</dbReference>
<evidence type="ECO:0000256" key="8">
    <source>
        <dbReference type="ARBA" id="ARBA00022840"/>
    </source>
</evidence>
<dbReference type="InterPro" id="IPR014729">
    <property type="entry name" value="Rossmann-like_a/b/a_fold"/>
</dbReference>
<dbReference type="EC" id="6.1.1.24" evidence="12"/>
<keyword evidence="9 19" id="KW-0648">Protein biosynthesis</keyword>
<evidence type="ECO:0000256" key="19">
    <source>
        <dbReference type="RuleBase" id="RU363037"/>
    </source>
</evidence>
<dbReference type="InterPro" id="IPR049940">
    <property type="entry name" value="GluQ/Sye"/>
</dbReference>
<evidence type="ECO:0000256" key="14">
    <source>
        <dbReference type="ARBA" id="ARBA00044251"/>
    </source>
</evidence>
<feature type="domain" description="Aminoacyl-tRNA synthetase class I anticodon-binding" evidence="21">
    <location>
        <begin position="348"/>
        <end position="475"/>
    </location>
</feature>
<gene>
    <name evidence="22" type="primary">gltX1</name>
    <name evidence="22" type="ORF">TNCT_280351</name>
</gene>
<proteinExistence type="inferred from homology"/>
<protein>
    <recommendedName>
        <fullName evidence="13">Nondiscriminating glutamyl-tRNA synthetase EARS2, mitochondrial</fullName>
        <ecNumber evidence="4">6.1.1.17</ecNumber>
        <ecNumber evidence="12">6.1.1.24</ecNumber>
    </recommendedName>
    <alternativeName>
        <fullName evidence="15">Glutamate--tRNA(Gln) ligase EARS2, mitochondrial</fullName>
    </alternativeName>
    <alternativeName>
        <fullName evidence="11">Glutamyl-tRNA synthetase</fullName>
    </alternativeName>
    <alternativeName>
        <fullName evidence="14">Mitochondrial glutamyl-tRNA synthetase</fullName>
    </alternativeName>
</protein>
<evidence type="ECO:0000256" key="16">
    <source>
        <dbReference type="ARBA" id="ARBA00047366"/>
    </source>
</evidence>
<evidence type="ECO:0000256" key="15">
    <source>
        <dbReference type="ARBA" id="ARBA00044313"/>
    </source>
</evidence>
<dbReference type="EC" id="6.1.1.17" evidence="4"/>
<organism evidence="22 23">
    <name type="scientific">Trichonephila clavata</name>
    <name type="common">Joro spider</name>
    <name type="synonym">Nephila clavata</name>
    <dbReference type="NCBI Taxonomy" id="2740835"/>
    <lineage>
        <taxon>Eukaryota</taxon>
        <taxon>Metazoa</taxon>
        <taxon>Ecdysozoa</taxon>
        <taxon>Arthropoda</taxon>
        <taxon>Chelicerata</taxon>
        <taxon>Arachnida</taxon>
        <taxon>Araneae</taxon>
        <taxon>Araneomorphae</taxon>
        <taxon>Entelegynae</taxon>
        <taxon>Araneoidea</taxon>
        <taxon>Nephilidae</taxon>
        <taxon>Trichonephila</taxon>
    </lineage>
</organism>
<dbReference type="GO" id="GO:0008270">
    <property type="term" value="F:zinc ion binding"/>
    <property type="evidence" value="ECO:0007669"/>
    <property type="project" value="InterPro"/>
</dbReference>
<dbReference type="Gene3D" id="1.10.10.350">
    <property type="match status" value="1"/>
</dbReference>
<reference evidence="22" key="1">
    <citation type="submission" date="2020-07" db="EMBL/GenBank/DDBJ databases">
        <title>Multicomponent nature underlies the extraordinary mechanical properties of spider dragline silk.</title>
        <authorList>
            <person name="Kono N."/>
            <person name="Nakamura H."/>
            <person name="Mori M."/>
            <person name="Yoshida Y."/>
            <person name="Ohtoshi R."/>
            <person name="Malay A.D."/>
            <person name="Moran D.A.P."/>
            <person name="Tomita M."/>
            <person name="Numata K."/>
            <person name="Arakawa K."/>
        </authorList>
    </citation>
    <scope>NUCLEOTIDE SEQUENCE</scope>
</reference>
<evidence type="ECO:0000256" key="10">
    <source>
        <dbReference type="ARBA" id="ARBA00023146"/>
    </source>
</evidence>
<dbReference type="InterPro" id="IPR020751">
    <property type="entry name" value="aa-tRNA-synth_I_codon-bd_sub2"/>
</dbReference>
<dbReference type="SUPFAM" id="SSF48163">
    <property type="entry name" value="An anticodon-binding domain of class I aminoacyl-tRNA synthetases"/>
    <property type="match status" value="1"/>
</dbReference>
<dbReference type="GO" id="GO:0006424">
    <property type="term" value="P:glutamyl-tRNA aminoacylation"/>
    <property type="evidence" value="ECO:0007669"/>
    <property type="project" value="InterPro"/>
</dbReference>